<dbReference type="AlphaFoldDB" id="A0A6B3QV19"/>
<feature type="compositionally biased region" description="Low complexity" evidence="1">
    <location>
        <begin position="126"/>
        <end position="157"/>
    </location>
</feature>
<organism evidence="2">
    <name type="scientific">Streptomyces tendae</name>
    <dbReference type="NCBI Taxonomy" id="1932"/>
    <lineage>
        <taxon>Bacteria</taxon>
        <taxon>Bacillati</taxon>
        <taxon>Actinomycetota</taxon>
        <taxon>Actinomycetes</taxon>
        <taxon>Kitasatosporales</taxon>
        <taxon>Streptomycetaceae</taxon>
        <taxon>Streptomyces</taxon>
    </lineage>
</organism>
<proteinExistence type="predicted"/>
<reference evidence="2" key="1">
    <citation type="journal article" date="2020" name="Microorganisms">
        <title>Isolation, Genomic and Metabolomic Characterization of Streptomyces tendae VITAKN with Quorum Sensing Inhibitory Activity from Southern India.</title>
        <authorList>
            <person name="Ishaque N.M."/>
            <person name="Burgsdorf I."/>
            <person name="Limlingan Malit J.J."/>
            <person name="Saha S."/>
            <person name="Teta R."/>
            <person name="Ewe D."/>
            <person name="Kannabiran K."/>
            <person name="Hrouzek P."/>
            <person name="Steindler L."/>
            <person name="Costantino V."/>
            <person name="Saurav K."/>
        </authorList>
    </citation>
    <scope>NUCLEOTIDE SEQUENCE</scope>
    <source>
        <strain evidence="2">VITAKN</strain>
    </source>
</reference>
<evidence type="ECO:0008006" key="3">
    <source>
        <dbReference type="Google" id="ProtNLM"/>
    </source>
</evidence>
<feature type="region of interest" description="Disordered" evidence="1">
    <location>
        <begin position="533"/>
        <end position="561"/>
    </location>
</feature>
<name>A0A6B3QV19_STRTE</name>
<dbReference type="RefSeq" id="WP_164460272.1">
    <property type="nucleotide sequence ID" value="NZ_JAAIFS010000007.1"/>
</dbReference>
<feature type="compositionally biased region" description="Low complexity" evidence="1">
    <location>
        <begin position="398"/>
        <end position="413"/>
    </location>
</feature>
<protein>
    <recommendedName>
        <fullName evidence="3">SWIM-type domain-containing protein</fullName>
    </recommendedName>
</protein>
<accession>A0A6B3QV19</accession>
<gene>
    <name evidence="2" type="ORF">GUR47_29490</name>
</gene>
<evidence type="ECO:0000313" key="2">
    <source>
        <dbReference type="EMBL" id="NEV90767.1"/>
    </source>
</evidence>
<dbReference type="EMBL" id="JAAIFS010000007">
    <property type="protein sequence ID" value="NEV90767.1"/>
    <property type="molecule type" value="Genomic_DNA"/>
</dbReference>
<feature type="region of interest" description="Disordered" evidence="1">
    <location>
        <begin position="395"/>
        <end position="424"/>
    </location>
</feature>
<feature type="region of interest" description="Disordered" evidence="1">
    <location>
        <begin position="98"/>
        <end position="157"/>
    </location>
</feature>
<comment type="caution">
    <text evidence="2">The sequence shown here is derived from an EMBL/GenBank/DDBJ whole genome shotgun (WGS) entry which is preliminary data.</text>
</comment>
<sequence>MSPLLPPVDPSVTAQLVAALTPRLRKRLDAGVAKLAGRPVARDGDIVRLAVDDDTDLELHAPGGVVTTAEAIRCGCLLAPDCLHRAAAASAAPVAEMPDPVAEIPDPVAGEPSLTKAPRTAPPTSVPVTTPPATAGSAADDAPAGAVDPAPESATPAQRTAAAALHDAAAAVLEAGADGAGAVLQAELLRAAHTARLAGLPRAAGRAVAVVTALRAARDADPAHRLGDLTTALRDVLLLAHRLPEAAGPELAGLRGRVRQPYTPDGSLRLYGLFAEPVLTSTGYAGTVTWTADAAGRLYTVPDVAPGGAARAAGSADRAVRIGDTSLTHRELSRAGLAVSGATVSPTGRLGAGAGVRAVRAPGASWRAEPLDRLWAMPVAEQIARALASDLDVPKAQDTGLAGDTGDTGDGSTQPTAQDGRDGRDGRDLLFLDVTLIGTVREAAGECLLADCDGLTVRLAAAHDDPALPDRENLRLLALLAHGRGPGTRLRVVARLTPAPLPRAVLLAASHPTDPDTHVDLGLDRLRRADLPAEPTAGTSVGAGDARPAPTVQPATASDEAPVHLLRRRVHQAASGGRRVLAFPGSKESEAARLRRYGLGTAGALLTALHATAAERARDPFGRLLPADTGRFATAWLGAAVYTEEVDRALCAAAWGASSPGLASR</sequence>
<evidence type="ECO:0000256" key="1">
    <source>
        <dbReference type="SAM" id="MobiDB-lite"/>
    </source>
</evidence>